<comment type="subcellular location">
    <subcellularLocation>
        <location evidence="1">Apical cell membrane</location>
        <topology evidence="1">Multi-pass membrane protein</topology>
    </subcellularLocation>
</comment>
<evidence type="ECO:0000313" key="17">
    <source>
        <dbReference type="RefSeq" id="XP_022416504.1"/>
    </source>
</evidence>
<feature type="transmembrane region" description="Helical" evidence="15">
    <location>
        <begin position="82"/>
        <end position="103"/>
    </location>
</feature>
<accession>A0A2Y9M391</accession>
<feature type="region of interest" description="Disordered" evidence="14">
    <location>
        <begin position="238"/>
        <end position="257"/>
    </location>
</feature>
<dbReference type="InterPro" id="IPR038377">
    <property type="entry name" value="Na/Glc_symporter_sf"/>
</dbReference>
<dbReference type="GO" id="GO:0016324">
    <property type="term" value="C:apical plasma membrane"/>
    <property type="evidence" value="ECO:0007669"/>
    <property type="project" value="UniProtKB-SubCell"/>
</dbReference>
<dbReference type="Proteomes" id="UP000248483">
    <property type="component" value="Unplaced"/>
</dbReference>
<evidence type="ECO:0000256" key="11">
    <source>
        <dbReference type="ARBA" id="ARBA00023180"/>
    </source>
</evidence>
<dbReference type="AlphaFoldDB" id="A0A2Y9M391"/>
<dbReference type="GO" id="GO:0005412">
    <property type="term" value="F:D-glucose:sodium symporter activity"/>
    <property type="evidence" value="ECO:0007669"/>
    <property type="project" value="TreeGrafter"/>
</dbReference>
<feature type="transmembrane region" description="Helical" evidence="15">
    <location>
        <begin position="45"/>
        <end position="70"/>
    </location>
</feature>
<evidence type="ECO:0000256" key="12">
    <source>
        <dbReference type="ARBA" id="ARBA00023201"/>
    </source>
</evidence>
<evidence type="ECO:0000256" key="5">
    <source>
        <dbReference type="ARBA" id="ARBA00022597"/>
    </source>
</evidence>
<protein>
    <submittedName>
        <fullName evidence="17">Sodium/glucose cotransporter 5 isoform X2</fullName>
    </submittedName>
</protein>
<keyword evidence="5" id="KW-0762">Sugar transport</keyword>
<feature type="region of interest" description="Disordered" evidence="14">
    <location>
        <begin position="270"/>
        <end position="348"/>
    </location>
</feature>
<evidence type="ECO:0000256" key="1">
    <source>
        <dbReference type="ARBA" id="ARBA00004424"/>
    </source>
</evidence>
<organism evidence="16 17">
    <name type="scientific">Delphinapterus leucas</name>
    <name type="common">Beluga whale</name>
    <dbReference type="NCBI Taxonomy" id="9749"/>
    <lineage>
        <taxon>Eukaryota</taxon>
        <taxon>Metazoa</taxon>
        <taxon>Chordata</taxon>
        <taxon>Craniata</taxon>
        <taxon>Vertebrata</taxon>
        <taxon>Euteleostomi</taxon>
        <taxon>Mammalia</taxon>
        <taxon>Eutheria</taxon>
        <taxon>Laurasiatheria</taxon>
        <taxon>Artiodactyla</taxon>
        <taxon>Whippomorpha</taxon>
        <taxon>Cetacea</taxon>
        <taxon>Odontoceti</taxon>
        <taxon>Monodontidae</taxon>
        <taxon>Delphinapterus</taxon>
    </lineage>
</organism>
<dbReference type="PANTHER" id="PTHR11819:SF128">
    <property type="entry name" value="SODIUM_MANNOSE COTRANSPORTER SLC5A10"/>
    <property type="match status" value="1"/>
</dbReference>
<feature type="compositionally biased region" description="Low complexity" evidence="14">
    <location>
        <begin position="332"/>
        <end position="345"/>
    </location>
</feature>
<gene>
    <name evidence="17" type="primary">SLC5A10</name>
</gene>
<evidence type="ECO:0000256" key="14">
    <source>
        <dbReference type="SAM" id="MobiDB-lite"/>
    </source>
</evidence>
<keyword evidence="9" id="KW-0406">Ion transport</keyword>
<reference evidence="17" key="1">
    <citation type="submission" date="2025-08" db="UniProtKB">
        <authorList>
            <consortium name="RefSeq"/>
        </authorList>
    </citation>
    <scope>IDENTIFICATION</scope>
    <source>
        <tissue evidence="17">Blood</tissue>
    </source>
</reference>
<evidence type="ECO:0000313" key="16">
    <source>
        <dbReference type="Proteomes" id="UP000248483"/>
    </source>
</evidence>
<evidence type="ECO:0000256" key="4">
    <source>
        <dbReference type="ARBA" id="ARBA00022475"/>
    </source>
</evidence>
<feature type="transmembrane region" description="Helical" evidence="15">
    <location>
        <begin position="152"/>
        <end position="170"/>
    </location>
</feature>
<dbReference type="GeneID" id="111167687"/>
<keyword evidence="12" id="KW-0739">Sodium transport</keyword>
<dbReference type="RefSeq" id="XP_022416504.1">
    <property type="nucleotide sequence ID" value="XM_022560796.2"/>
</dbReference>
<evidence type="ECO:0000256" key="2">
    <source>
        <dbReference type="ARBA" id="ARBA00006434"/>
    </source>
</evidence>
<dbReference type="CTD" id="125206"/>
<comment type="similarity">
    <text evidence="2 13">Belongs to the sodium:solute symporter (SSF) (TC 2.A.21) family.</text>
</comment>
<evidence type="ECO:0000256" key="3">
    <source>
        <dbReference type="ARBA" id="ARBA00022448"/>
    </source>
</evidence>
<keyword evidence="8" id="KW-0915">Sodium</keyword>
<dbReference type="InterPro" id="IPR001734">
    <property type="entry name" value="Na/solute_symporter"/>
</dbReference>
<evidence type="ECO:0000256" key="13">
    <source>
        <dbReference type="RuleBase" id="RU362091"/>
    </source>
</evidence>
<evidence type="ECO:0000256" key="8">
    <source>
        <dbReference type="ARBA" id="ARBA00023053"/>
    </source>
</evidence>
<sequence>MPFGCQSSARLTPRRPLSLAGLAWPRWRASVGRVLSTPWVSQIDLYAGALFVHICLGWNFYLSTILMLAVTALYTIAGGLAAVIYTDALQTLIMVVGAVILTVKAFEQIGGYDQLASAYARAVPSRIISNTTCHMPRADAMHMFRDPYTGDLPWTGMTFGLTVMATWYWCTDQVIVQRSLSARDLNHAKGGSILASYLKMLPMGLIIMPGMISRVLFPGPDSNAATSKCHVCVSGETAATPPSGMPSPQGPDPETQVGVGSFPVYLSCLPHPPRPRRRLQEAQREPAGVSPLTVLPSRRGETHPTRPGAQRSPQTQCTAGKSLALTGPLSPPGKAGSGSASLGLSDPKAQMDTGRWHHGLQTVLLGSRSGPGAALSRRQRWLSCLLTDPQCPRGGQAGGHHLSVSCFPLCQLEGSDAQEHIGHAAHCPKVGTVPSRPGIPLPATTE</sequence>
<dbReference type="PANTHER" id="PTHR11819">
    <property type="entry name" value="SOLUTE CARRIER FAMILY 5"/>
    <property type="match status" value="1"/>
</dbReference>
<keyword evidence="4" id="KW-1003">Cell membrane</keyword>
<keyword evidence="10 15" id="KW-0472">Membrane</keyword>
<keyword evidence="3" id="KW-0813">Transport</keyword>
<dbReference type="PROSITE" id="PS50283">
    <property type="entry name" value="NA_SOLUT_SYMP_3"/>
    <property type="match status" value="1"/>
</dbReference>
<evidence type="ECO:0000256" key="9">
    <source>
        <dbReference type="ARBA" id="ARBA00023065"/>
    </source>
</evidence>
<keyword evidence="6 15" id="KW-0812">Transmembrane</keyword>
<dbReference type="Gene3D" id="1.20.1730.10">
    <property type="entry name" value="Sodium/glucose cotransporter"/>
    <property type="match status" value="1"/>
</dbReference>
<evidence type="ECO:0000256" key="10">
    <source>
        <dbReference type="ARBA" id="ARBA00023136"/>
    </source>
</evidence>
<keyword evidence="11" id="KW-0325">Glycoprotein</keyword>
<keyword evidence="7 15" id="KW-1133">Transmembrane helix</keyword>
<proteinExistence type="inferred from homology"/>
<name>A0A2Y9M391_DELLE</name>
<evidence type="ECO:0000256" key="6">
    <source>
        <dbReference type="ARBA" id="ARBA00022692"/>
    </source>
</evidence>
<evidence type="ECO:0000256" key="7">
    <source>
        <dbReference type="ARBA" id="ARBA00022989"/>
    </source>
</evidence>
<feature type="transmembrane region" description="Helical" evidence="15">
    <location>
        <begin position="191"/>
        <end position="212"/>
    </location>
</feature>
<keyword evidence="16" id="KW-1185">Reference proteome</keyword>
<dbReference type="Pfam" id="PF00474">
    <property type="entry name" value="SSF"/>
    <property type="match status" value="1"/>
</dbReference>
<evidence type="ECO:0000256" key="15">
    <source>
        <dbReference type="SAM" id="Phobius"/>
    </source>
</evidence>